<gene>
    <name evidence="1" type="ORF">PHISCL_10329</name>
</gene>
<accession>A0A3A2ZDB5</accession>
<reference evidence="2" key="1">
    <citation type="submission" date="2017-02" db="EMBL/GenBank/DDBJ databases">
        <authorList>
            <person name="Tafer H."/>
            <person name="Lopandic K."/>
        </authorList>
    </citation>
    <scope>NUCLEOTIDE SEQUENCE [LARGE SCALE GENOMIC DNA]</scope>
    <source>
        <strain evidence="2">CBS 366.77</strain>
    </source>
</reference>
<dbReference type="AlphaFoldDB" id="A0A3A2ZDB5"/>
<dbReference type="EMBL" id="MVGC01001147">
    <property type="protein sequence ID" value="RJE17334.1"/>
    <property type="molecule type" value="Genomic_DNA"/>
</dbReference>
<evidence type="ECO:0000313" key="1">
    <source>
        <dbReference type="EMBL" id="RJE17334.1"/>
    </source>
</evidence>
<dbReference type="Proteomes" id="UP000266188">
    <property type="component" value="Unassembled WGS sequence"/>
</dbReference>
<protein>
    <submittedName>
        <fullName evidence="1">Uncharacterized protein</fullName>
    </submittedName>
</protein>
<organism evidence="1 2">
    <name type="scientific">Aspergillus sclerotialis</name>
    <dbReference type="NCBI Taxonomy" id="2070753"/>
    <lineage>
        <taxon>Eukaryota</taxon>
        <taxon>Fungi</taxon>
        <taxon>Dikarya</taxon>
        <taxon>Ascomycota</taxon>
        <taxon>Pezizomycotina</taxon>
        <taxon>Eurotiomycetes</taxon>
        <taxon>Eurotiomycetidae</taxon>
        <taxon>Eurotiales</taxon>
        <taxon>Aspergillaceae</taxon>
        <taxon>Aspergillus</taxon>
        <taxon>Aspergillus subgen. Polypaecilum</taxon>
    </lineage>
</organism>
<comment type="caution">
    <text evidence="1">The sequence shown here is derived from an EMBL/GenBank/DDBJ whole genome shotgun (WGS) entry which is preliminary data.</text>
</comment>
<keyword evidence="2" id="KW-1185">Reference proteome</keyword>
<name>A0A3A2ZDB5_9EURO</name>
<sequence length="83" mass="9274">MYIITSKLNCTPGFTFAKLNVDVPVCREDAAWNIAAKTRGPGGRLVTAGLWRSRTRIKIMSTKFNMNKIPKRAHVGRLGKRSV</sequence>
<proteinExistence type="predicted"/>
<evidence type="ECO:0000313" key="2">
    <source>
        <dbReference type="Proteomes" id="UP000266188"/>
    </source>
</evidence>